<comment type="caution">
    <text evidence="1">The sequence shown here is derived from an EMBL/GenBank/DDBJ whole genome shotgun (WGS) entry which is preliminary data.</text>
</comment>
<dbReference type="Proteomes" id="UP000272613">
    <property type="component" value="Unassembled WGS sequence"/>
</dbReference>
<organism evidence="1 2">
    <name type="scientific">Pseudomonas coronafaciens pv. garcae</name>
    <dbReference type="NCBI Taxonomy" id="251653"/>
    <lineage>
        <taxon>Bacteria</taxon>
        <taxon>Pseudomonadati</taxon>
        <taxon>Pseudomonadota</taxon>
        <taxon>Gammaproteobacteria</taxon>
        <taxon>Pseudomonadales</taxon>
        <taxon>Pseudomonadaceae</taxon>
        <taxon>Pseudomonas</taxon>
        <taxon>Pseudomonas coronafaciens</taxon>
    </lineage>
</organism>
<evidence type="ECO:0000313" key="2">
    <source>
        <dbReference type="Proteomes" id="UP000272613"/>
    </source>
</evidence>
<gene>
    <name evidence="1" type="ORF">ALP74_200386</name>
</gene>
<reference evidence="1 2" key="1">
    <citation type="submission" date="2018-08" db="EMBL/GenBank/DDBJ databases">
        <title>Recombination of ecologically and evolutionarily significant loci maintains genetic cohesion in the Pseudomonas syringae species complex.</title>
        <authorList>
            <person name="Dillon M."/>
            <person name="Thakur S."/>
            <person name="Almeida R.N.D."/>
            <person name="Weir B.S."/>
            <person name="Guttman D.S."/>
        </authorList>
    </citation>
    <scope>NUCLEOTIDE SEQUENCE [LARGE SCALE GENOMIC DNA]</scope>
    <source>
        <strain evidence="1 2">ICMP 5019</strain>
    </source>
</reference>
<evidence type="ECO:0008006" key="3">
    <source>
        <dbReference type="Google" id="ProtNLM"/>
    </source>
</evidence>
<accession>A0AB37QMJ7</accession>
<evidence type="ECO:0000313" key="1">
    <source>
        <dbReference type="EMBL" id="RMR99046.1"/>
    </source>
</evidence>
<name>A0AB37QMJ7_9PSED</name>
<dbReference type="AlphaFoldDB" id="A0AB37QMJ7"/>
<protein>
    <recommendedName>
        <fullName evidence="3">Cthe-2314-like HEPN domain-containing protein</fullName>
    </recommendedName>
</protein>
<dbReference type="EMBL" id="RBSH01000205">
    <property type="protein sequence ID" value="RMR99046.1"/>
    <property type="molecule type" value="Genomic_DNA"/>
</dbReference>
<proteinExistence type="predicted"/>
<sequence length="212" mass="23687">MEVKVDSDNGKWGYRAGPSDSMKKEIGQIAVNHALFEPPLMRLFQHYTEIPEAKSFILAKSLGLRGNALLRAVKDFANHKTKTTQPVTDAPVLERLNGCLKDYEELSKIRNEVAHWQWYPSPDGAEYANAACDIRKDSEGKQIIKKFTLENLQSLALNLIFTSSNLELIADLIIGRAPQHTVIAKFKQFDEIAEKVRAALPSLPEPSVDALS</sequence>